<dbReference type="PROSITE" id="PS00588">
    <property type="entry name" value="FLAGELLA_BB_ROD"/>
    <property type="match status" value="1"/>
</dbReference>
<dbReference type="PANTHER" id="PTHR30435:SF12">
    <property type="entry name" value="FLAGELLAR BASAL BODY ROD PROTEIN FLGB"/>
    <property type="match status" value="1"/>
</dbReference>
<comment type="subunit">
    <text evidence="6">The basal body constitutes a major portion of the flagellar organelle and consists of a number of rings mounted on a central rod.</text>
</comment>
<evidence type="ECO:0000256" key="4">
    <source>
        <dbReference type="ARBA" id="ARBA00023143"/>
    </source>
</evidence>
<evidence type="ECO:0000259" key="7">
    <source>
        <dbReference type="Pfam" id="PF00460"/>
    </source>
</evidence>
<dbReference type="InterPro" id="IPR006300">
    <property type="entry name" value="FlgB"/>
</dbReference>
<comment type="subcellular location">
    <subcellularLocation>
        <location evidence="1 6">Bacterial flagellum basal body</location>
    </subcellularLocation>
</comment>
<keyword evidence="4 6" id="KW-0975">Bacterial flagellum</keyword>
<dbReference type="InterPro" id="IPR019776">
    <property type="entry name" value="Flagellar_basal_body_rod_CS"/>
</dbReference>
<name>A0ABU9YWC5_9RHOO</name>
<comment type="similarity">
    <text evidence="2 6">Belongs to the flagella basal body rod proteins family.</text>
</comment>
<protein>
    <recommendedName>
        <fullName evidence="3 6">Flagellar basal body rod protein FlgB</fullName>
    </recommendedName>
</protein>
<evidence type="ECO:0000256" key="3">
    <source>
        <dbReference type="ARBA" id="ARBA00014376"/>
    </source>
</evidence>
<keyword evidence="8" id="KW-0282">Flagellum</keyword>
<reference evidence="8 9" key="1">
    <citation type="journal article" date="2018" name="Int. J. Syst. Evol. Microbiol.">
        <title>Uliginosibacterium sediminicola sp. nov., isolated from freshwater sediment.</title>
        <authorList>
            <person name="Hwang W.M."/>
            <person name="Kim S.M."/>
            <person name="Kang K."/>
            <person name="Ahn T.Y."/>
        </authorList>
    </citation>
    <scope>NUCLEOTIDE SEQUENCE [LARGE SCALE GENOMIC DNA]</scope>
    <source>
        <strain evidence="8 9">M1-21</strain>
    </source>
</reference>
<evidence type="ECO:0000256" key="1">
    <source>
        <dbReference type="ARBA" id="ARBA00004117"/>
    </source>
</evidence>
<dbReference type="NCBIfam" id="TIGR01396">
    <property type="entry name" value="FlgB"/>
    <property type="match status" value="1"/>
</dbReference>
<comment type="function">
    <text evidence="5 6">Structural component of flagellum, the bacterial motility apparatus. Part of the rod structure of flagellar basal body.</text>
</comment>
<dbReference type="PANTHER" id="PTHR30435">
    <property type="entry name" value="FLAGELLAR PROTEIN"/>
    <property type="match status" value="1"/>
</dbReference>
<dbReference type="RefSeq" id="WP_345918771.1">
    <property type="nucleotide sequence ID" value="NZ_JBDIVE010000002.1"/>
</dbReference>
<evidence type="ECO:0000313" key="8">
    <source>
        <dbReference type="EMBL" id="MEN3068008.1"/>
    </source>
</evidence>
<accession>A0ABU9YWC5</accession>
<evidence type="ECO:0000313" key="9">
    <source>
        <dbReference type="Proteomes" id="UP001410394"/>
    </source>
</evidence>
<dbReference type="EMBL" id="JBDIVE010000002">
    <property type="protein sequence ID" value="MEN3068008.1"/>
    <property type="molecule type" value="Genomic_DNA"/>
</dbReference>
<feature type="domain" description="Flagellar basal body rod protein N-terminal" evidence="7">
    <location>
        <begin position="8"/>
        <end position="38"/>
    </location>
</feature>
<proteinExistence type="inferred from homology"/>
<sequence length="133" mass="14038">MSRLDDALRFHQTALDLRSQRQALIASNIANADTPNYKARDIDFGSALHGALAGRVAPLALSTTAANHVAAAGVATAPNLQYRPETQSSVDGNTVDMDVERAAMAENTLHYEASISFINGLLKSMQAAITGQG</sequence>
<evidence type="ECO:0000256" key="2">
    <source>
        <dbReference type="ARBA" id="ARBA00009677"/>
    </source>
</evidence>
<keyword evidence="9" id="KW-1185">Reference proteome</keyword>
<keyword evidence="8" id="KW-0969">Cilium</keyword>
<evidence type="ECO:0000256" key="6">
    <source>
        <dbReference type="PIRNR" id="PIRNR002889"/>
    </source>
</evidence>
<dbReference type="InterPro" id="IPR001444">
    <property type="entry name" value="Flag_bb_rod_N"/>
</dbReference>
<dbReference type="Pfam" id="PF00460">
    <property type="entry name" value="Flg_bb_rod"/>
    <property type="match status" value="1"/>
</dbReference>
<evidence type="ECO:0000256" key="5">
    <source>
        <dbReference type="ARBA" id="ARBA00024934"/>
    </source>
</evidence>
<gene>
    <name evidence="8" type="primary">flgB</name>
    <name evidence="8" type="ORF">ABDB84_05910</name>
</gene>
<keyword evidence="8" id="KW-0966">Cell projection</keyword>
<organism evidence="8 9">
    <name type="scientific">Uliginosibacterium sediminicola</name>
    <dbReference type="NCBI Taxonomy" id="2024550"/>
    <lineage>
        <taxon>Bacteria</taxon>
        <taxon>Pseudomonadati</taxon>
        <taxon>Pseudomonadota</taxon>
        <taxon>Betaproteobacteria</taxon>
        <taxon>Rhodocyclales</taxon>
        <taxon>Zoogloeaceae</taxon>
        <taxon>Uliginosibacterium</taxon>
    </lineage>
</organism>
<dbReference type="Proteomes" id="UP001410394">
    <property type="component" value="Unassembled WGS sequence"/>
</dbReference>
<dbReference type="PIRSF" id="PIRSF002889">
    <property type="entry name" value="Rod_FlgB"/>
    <property type="match status" value="1"/>
</dbReference>
<comment type="caution">
    <text evidence="8">The sequence shown here is derived from an EMBL/GenBank/DDBJ whole genome shotgun (WGS) entry which is preliminary data.</text>
</comment>